<protein>
    <recommendedName>
        <fullName evidence="3">HPF/RaiA family ribosome-associated protein</fullName>
    </recommendedName>
</protein>
<evidence type="ECO:0000313" key="1">
    <source>
        <dbReference type="EMBL" id="PZP33942.1"/>
    </source>
</evidence>
<sequence length="113" mass="12742">MQVLFKFRAPHASDHRELAQAKLRTALSRLAFRVPRATVQLADVNGPRGGVDKLCQLELHTAGAGTLIVRSVAREWRAAFDDALARALRLLARQLHRQPRRALPLRRQLVEAH</sequence>
<dbReference type="EMBL" id="QFOD01000005">
    <property type="protein sequence ID" value="PZP33942.1"/>
    <property type="molecule type" value="Genomic_DNA"/>
</dbReference>
<comment type="caution">
    <text evidence="1">The sequence shown here is derived from an EMBL/GenBank/DDBJ whole genome shotgun (WGS) entry which is preliminary data.</text>
</comment>
<dbReference type="SUPFAM" id="SSF69754">
    <property type="entry name" value="Ribosome binding protein Y (YfiA homologue)"/>
    <property type="match status" value="1"/>
</dbReference>
<evidence type="ECO:0000313" key="2">
    <source>
        <dbReference type="Proteomes" id="UP000249633"/>
    </source>
</evidence>
<reference evidence="1 2" key="1">
    <citation type="submission" date="2017-08" db="EMBL/GenBank/DDBJ databases">
        <title>Infants hospitalized years apart are colonized by the same room-sourced microbial strains.</title>
        <authorList>
            <person name="Brooks B."/>
            <person name="Olm M.R."/>
            <person name="Firek B.A."/>
            <person name="Baker R."/>
            <person name="Thomas B.C."/>
            <person name="Morowitz M.J."/>
            <person name="Banfield J.F."/>
        </authorList>
    </citation>
    <scope>NUCLEOTIDE SEQUENCE [LARGE SCALE GENOMIC DNA]</scope>
    <source>
        <strain evidence="1">S2_012_000_R2_81</strain>
    </source>
</reference>
<dbReference type="InterPro" id="IPR036567">
    <property type="entry name" value="RHF-like"/>
</dbReference>
<dbReference type="AlphaFoldDB" id="A0A2W5FSE2"/>
<gene>
    <name evidence="1" type="ORF">DI603_06825</name>
</gene>
<dbReference type="Proteomes" id="UP000249633">
    <property type="component" value="Unassembled WGS sequence"/>
</dbReference>
<organism evidence="1 2">
    <name type="scientific">Roseateles depolymerans</name>
    <dbReference type="NCBI Taxonomy" id="76731"/>
    <lineage>
        <taxon>Bacteria</taxon>
        <taxon>Pseudomonadati</taxon>
        <taxon>Pseudomonadota</taxon>
        <taxon>Betaproteobacteria</taxon>
        <taxon>Burkholderiales</taxon>
        <taxon>Sphaerotilaceae</taxon>
        <taxon>Roseateles</taxon>
    </lineage>
</organism>
<name>A0A2W5FSE2_9BURK</name>
<proteinExistence type="predicted"/>
<evidence type="ECO:0008006" key="3">
    <source>
        <dbReference type="Google" id="ProtNLM"/>
    </source>
</evidence>
<dbReference type="Gene3D" id="3.30.160.100">
    <property type="entry name" value="Ribosome hibernation promotion factor-like"/>
    <property type="match status" value="1"/>
</dbReference>
<accession>A0A2W5FSE2</accession>